<dbReference type="SMART" id="SM00220">
    <property type="entry name" value="S_TKc"/>
    <property type="match status" value="1"/>
</dbReference>
<dbReference type="FunFam" id="1.10.287.70:FF:000018">
    <property type="entry name" value="Voltage-dependent T-type calcium channel subunit alpha"/>
    <property type="match status" value="1"/>
</dbReference>
<protein>
    <recommendedName>
        <fullName evidence="3">cyclin-dependent kinase</fullName>
        <ecNumber evidence="3">2.7.11.22</ecNumber>
    </recommendedName>
</protein>
<dbReference type="Proteomes" id="UP000678499">
    <property type="component" value="Unassembled WGS sequence"/>
</dbReference>
<dbReference type="GO" id="GO:0086010">
    <property type="term" value="P:membrane depolarization during action potential"/>
    <property type="evidence" value="ECO:0007669"/>
    <property type="project" value="TreeGrafter"/>
</dbReference>
<reference evidence="24" key="1">
    <citation type="submission" date="2020-11" db="EMBL/GenBank/DDBJ databases">
        <authorList>
            <person name="Tran Van P."/>
        </authorList>
    </citation>
    <scope>NUCLEOTIDE SEQUENCE</scope>
</reference>
<feature type="region of interest" description="Disordered" evidence="21">
    <location>
        <begin position="816"/>
        <end position="838"/>
    </location>
</feature>
<evidence type="ECO:0000256" key="17">
    <source>
        <dbReference type="ARBA" id="ARBA00023303"/>
    </source>
</evidence>
<evidence type="ECO:0000256" key="8">
    <source>
        <dbReference type="ARBA" id="ARBA00022737"/>
    </source>
</evidence>
<dbReference type="GO" id="GO:0004693">
    <property type="term" value="F:cyclin-dependent protein serine/threonine kinase activity"/>
    <property type="evidence" value="ECO:0007669"/>
    <property type="project" value="UniProtKB-EC"/>
</dbReference>
<evidence type="ECO:0000256" key="3">
    <source>
        <dbReference type="ARBA" id="ARBA00012425"/>
    </source>
</evidence>
<evidence type="ECO:0000256" key="19">
    <source>
        <dbReference type="ARBA" id="ARBA00048367"/>
    </source>
</evidence>
<evidence type="ECO:0000256" key="16">
    <source>
        <dbReference type="ARBA" id="ARBA00023180"/>
    </source>
</evidence>
<feature type="compositionally biased region" description="Pro residues" evidence="21">
    <location>
        <begin position="1018"/>
        <end position="1028"/>
    </location>
</feature>
<dbReference type="InterPro" id="IPR017441">
    <property type="entry name" value="Protein_kinase_ATP_BS"/>
</dbReference>
<dbReference type="InterPro" id="IPR011009">
    <property type="entry name" value="Kinase-like_dom_sf"/>
</dbReference>
<dbReference type="PROSITE" id="PS00107">
    <property type="entry name" value="PROTEIN_KINASE_ATP"/>
    <property type="match status" value="1"/>
</dbReference>
<accession>A0A7R9GBD9</accession>
<evidence type="ECO:0000256" key="21">
    <source>
        <dbReference type="SAM" id="MobiDB-lite"/>
    </source>
</evidence>
<feature type="compositionally biased region" description="Gly residues" evidence="21">
    <location>
        <begin position="866"/>
        <end position="875"/>
    </location>
</feature>
<dbReference type="FunFam" id="3.30.200.20:FF:000375">
    <property type="entry name" value="Cell division related protein kinase 2"/>
    <property type="match status" value="1"/>
</dbReference>
<dbReference type="GO" id="GO:0070509">
    <property type="term" value="P:calcium ion import"/>
    <property type="evidence" value="ECO:0007669"/>
    <property type="project" value="TreeGrafter"/>
</dbReference>
<evidence type="ECO:0000259" key="23">
    <source>
        <dbReference type="PROSITE" id="PS50011"/>
    </source>
</evidence>
<evidence type="ECO:0000256" key="18">
    <source>
        <dbReference type="ARBA" id="ARBA00047811"/>
    </source>
</evidence>
<feature type="region of interest" description="Disordered" evidence="21">
    <location>
        <begin position="1393"/>
        <end position="1444"/>
    </location>
</feature>
<feature type="region of interest" description="Disordered" evidence="21">
    <location>
        <begin position="988"/>
        <end position="1051"/>
    </location>
</feature>
<keyword evidence="17" id="KW-0407">Ion channel</keyword>
<feature type="compositionally biased region" description="Low complexity" evidence="21">
    <location>
        <begin position="1291"/>
        <end position="1317"/>
    </location>
</feature>
<dbReference type="FunFam" id="1.20.120.350:FF:000008">
    <property type="entry name" value="Voltage-dependent T-type calcium channel subunit alpha"/>
    <property type="match status" value="1"/>
</dbReference>
<dbReference type="PANTHER" id="PTHR10037">
    <property type="entry name" value="VOLTAGE-GATED CATION CHANNEL CALCIUM AND SODIUM"/>
    <property type="match status" value="1"/>
</dbReference>
<evidence type="ECO:0000256" key="12">
    <source>
        <dbReference type="ARBA" id="ARBA00022882"/>
    </source>
</evidence>
<evidence type="ECO:0000256" key="11">
    <source>
        <dbReference type="ARBA" id="ARBA00022840"/>
    </source>
</evidence>
<dbReference type="SUPFAM" id="SSF56112">
    <property type="entry name" value="Protein kinase-like (PK-like)"/>
    <property type="match status" value="1"/>
</dbReference>
<evidence type="ECO:0000256" key="1">
    <source>
        <dbReference type="ARBA" id="ARBA00004141"/>
    </source>
</evidence>
<comment type="similarity">
    <text evidence="2">Belongs to the protein kinase superfamily. CMGC Ser/Thr protein kinase family. CDC2/CDKX subfamily.</text>
</comment>
<comment type="catalytic activity">
    <reaction evidence="19">
        <text>L-seryl-[protein] + ATP = O-phospho-L-seryl-[protein] + ADP + H(+)</text>
        <dbReference type="Rhea" id="RHEA:17989"/>
        <dbReference type="Rhea" id="RHEA-COMP:9863"/>
        <dbReference type="Rhea" id="RHEA-COMP:11604"/>
        <dbReference type="ChEBI" id="CHEBI:15378"/>
        <dbReference type="ChEBI" id="CHEBI:29999"/>
        <dbReference type="ChEBI" id="CHEBI:30616"/>
        <dbReference type="ChEBI" id="CHEBI:83421"/>
        <dbReference type="ChEBI" id="CHEBI:456216"/>
        <dbReference type="EC" id="2.7.11.22"/>
    </reaction>
</comment>
<evidence type="ECO:0000313" key="25">
    <source>
        <dbReference type="Proteomes" id="UP000678499"/>
    </source>
</evidence>
<dbReference type="PANTHER" id="PTHR10037:SF230">
    <property type="entry name" value="CA[2+]-CHANNEL PROTEIN ALPHA[[1]] SUBUNIT T, ISOFORM F"/>
    <property type="match status" value="1"/>
</dbReference>
<evidence type="ECO:0000256" key="6">
    <source>
        <dbReference type="ARBA" id="ARBA00022679"/>
    </source>
</evidence>
<dbReference type="SUPFAM" id="SSF81324">
    <property type="entry name" value="Voltage-gated potassium channels"/>
    <property type="match status" value="2"/>
</dbReference>
<dbReference type="GO" id="GO:0005248">
    <property type="term" value="F:voltage-gated sodium channel activity"/>
    <property type="evidence" value="ECO:0007669"/>
    <property type="project" value="TreeGrafter"/>
</dbReference>
<sequence>MLRDGELAAAAAEAAAAAATTTAAAATPKKTVRDAAATMAVLSLPVITRTAATPLHEPVPEVNGGILCNGGQQQRKVSASGISVDSCVQQQPQGVKSILKTSPADGQRMDSVAMAMATLAPNIPMELGLSRHNSVRSQSGSVKFSDQQLKPVKKKTQKKLTDGIPLKSTEPLMVLDDQLQSLGKDDQQTKPKAGHLWCCGHWWDQWIAGRQDHSLFRRVCWWISQQKVFDHTVLGLIALNCITLAMERPTIPAESLERRLLTAANYGFTLAFGLEMLVKVVASGMREYLRSGWNVMDGLLVGASLVDVAIQLASSHASPRILHLVRVFRLLRSLRPLRVINRAPGLKLVVQTLITSLKPIGNIVLICCTFFIIFGILGVQLFKGTFYHCVGPRLVGVTNRTTCLAVHPDNQWVNHKYNFDDLGQALMSLFVLSSKDGWVNIMYQGLDGVGIDQQPIENYSEWRLLYFISFLLLVGFFVLNMFVGVVVENFHRCRAAQEQEEKARRAAKRAKKLDKKRRRMREPPYYLHYSRPRMFTHNLVTSKYFDLAIAAVIGLNVVTMAMEFYKMPRELIYALKIFNYFFTAVFILEAGMKLCALGVRRYLKDRQVFFLSVVSHSTVNIWNMLDIGIVVLSVVGIILEEMETNVIPINPTIIRVMRVMRIARVLKLLKMAKGIRALLDTVMQALPQVGNLGLLFYLLFFIFAALGVELFGRLECDDLHPCQGLGEHAHFRDFGMAFLTLFRIATGDNWNGILKDTLRSPPPPGYVAPAYRRRVPPFVLVNVVVAVLMKHLEESHKQTIRKEEDEDEAAFEAFVREQQEADDVASGSRRRGVDARAECERRKSMCAELVEANRRFILSDPMMDATGGGGGGGGTTRSSRRRTKRSRGGEGPAGSSGKGGHVNGGGAAYGGGTASLLMMQATSVTTSLPTGLNAVGLSWQHERASASLVRPRRVIKAEAHEKLLNSPGIHLLPAKLLEAMAASMVVCEDHHQQHDDQGISVQDEEDAGSRPGLRRPVAAPPPPPPRPPRNGDAGAEAANKKKPDDDKDESSGMRHVMMTMDAMPSPCNYRRRNLLQLDRPAAQNNDDGGDSRIFPEDIYLVEMPDDDDDDEDDDHAAKMQGYSSLSAVVHPAAAAAENNVVADSTAGLLSLSPVSVSAVLPTKGMTTDDGSLCLKQGCLDWRQEEIRGCENSKQQPQQLAAAAVAANGAGGGGGNGRPCKTRKHTPTTPSSLSVSPHRHHHQKLGSRRSHNPHNNPAVAIDAGEMMGATAASAGPSGACRIRERSRSWVPGATTTTNNNNDNSRHNNNNNNGIYTTTSGGGGGCCSLTSPEELRRPSSSSSSSSLMMLLGVTPLANHRRHHQQQHTLPPPQQRMLLTAASSRETMWHRRRRLLREGRRNKAHTAAAVDDGPCKNKKVNGRPSEPTADGDGDEAPLQKDDDGGGGDESLVKICPKCYWEETAASGAGGNSSTGIVSNTCLSVTVPICTITYSPPPPPTSEADHVEDQHHYCSHPAQQHVHRHHREGILSIAVFLWIQLLTSNRAIRSRYDRSSKMQKYVKLSKIGEGTYGVVYKGQDTSNRNRIVALKKIQMEADGEGIPSTALREMALLVELDHPNVVRLHEIVPAGHDFYLVFEYMDMDLRKYLHNHPQGLSSDVIRNLMEQLLKGLNYCHLRRIVHRDLKPQNILVSNEGCLKIADFGLARTMGIPNKPYTHEVVTLWYRAPEILLNFKYYTSALDIWSTGCIFAEVVLFRVLNLFGKFVLKTRSMYFSQTTNHC</sequence>
<feature type="compositionally biased region" description="Basic and acidic residues" evidence="21">
    <location>
        <begin position="988"/>
        <end position="997"/>
    </location>
</feature>
<evidence type="ECO:0000256" key="13">
    <source>
        <dbReference type="ARBA" id="ARBA00022989"/>
    </source>
</evidence>
<dbReference type="GO" id="GO:0005524">
    <property type="term" value="F:ATP binding"/>
    <property type="evidence" value="ECO:0007669"/>
    <property type="project" value="UniProtKB-UniRule"/>
</dbReference>
<feature type="region of interest" description="Disordered" evidence="21">
    <location>
        <begin position="860"/>
        <end position="906"/>
    </location>
</feature>
<dbReference type="InterPro" id="IPR043203">
    <property type="entry name" value="VGCC_Ca_Na"/>
</dbReference>
<keyword evidence="25" id="KW-1185">Reference proteome</keyword>
<feature type="compositionally biased region" description="Basic and acidic residues" evidence="21">
    <location>
        <begin position="1038"/>
        <end position="1051"/>
    </location>
</feature>
<evidence type="ECO:0000256" key="15">
    <source>
        <dbReference type="ARBA" id="ARBA00023136"/>
    </source>
</evidence>
<evidence type="ECO:0000256" key="4">
    <source>
        <dbReference type="ARBA" id="ARBA00022448"/>
    </source>
</evidence>
<keyword evidence="10" id="KW-0418">Kinase</keyword>
<keyword evidence="16" id="KW-0325">Glycoprotein</keyword>
<comment type="subcellular location">
    <subcellularLocation>
        <location evidence="1">Membrane</location>
        <topology evidence="1">Multi-pass membrane protein</topology>
    </subcellularLocation>
</comment>
<dbReference type="PROSITE" id="PS50011">
    <property type="entry name" value="PROTEIN_KINASE_DOM"/>
    <property type="match status" value="1"/>
</dbReference>
<feature type="transmembrane region" description="Helical" evidence="22">
    <location>
        <begin position="692"/>
        <end position="712"/>
    </location>
</feature>
<evidence type="ECO:0000313" key="24">
    <source>
        <dbReference type="EMBL" id="CAD7274750.1"/>
    </source>
</evidence>
<dbReference type="FunFam" id="1.10.510.10:FF:000624">
    <property type="entry name" value="Mitogen-activated protein kinase"/>
    <property type="match status" value="1"/>
</dbReference>
<dbReference type="Pfam" id="PF00520">
    <property type="entry name" value="Ion_trans"/>
    <property type="match status" value="2"/>
</dbReference>
<dbReference type="OrthoDB" id="416585at2759"/>
<dbReference type="PROSITE" id="PS00108">
    <property type="entry name" value="PROTEIN_KINASE_ST"/>
    <property type="match status" value="1"/>
</dbReference>
<name>A0A7R9GBD9_9CRUS</name>
<keyword evidence="8" id="KW-0677">Repeat</keyword>
<feature type="compositionally biased region" description="Low complexity" evidence="21">
    <location>
        <begin position="1226"/>
        <end position="1235"/>
    </location>
</feature>
<keyword evidence="9 20" id="KW-0547">Nucleotide-binding</keyword>
<dbReference type="InterPro" id="IPR008271">
    <property type="entry name" value="Ser/Thr_kinase_AS"/>
</dbReference>
<evidence type="ECO:0000256" key="14">
    <source>
        <dbReference type="ARBA" id="ARBA00023065"/>
    </source>
</evidence>
<dbReference type="GO" id="GO:0043005">
    <property type="term" value="C:neuron projection"/>
    <property type="evidence" value="ECO:0007669"/>
    <property type="project" value="TreeGrafter"/>
</dbReference>
<feature type="transmembrane region" description="Helical" evidence="22">
    <location>
        <begin position="544"/>
        <end position="565"/>
    </location>
</feature>
<keyword evidence="6" id="KW-0808">Transferase</keyword>
<feature type="compositionally biased region" description="Gly residues" evidence="21">
    <location>
        <begin position="889"/>
        <end position="906"/>
    </location>
</feature>
<feature type="compositionally biased region" description="Basic residues" evidence="21">
    <location>
        <begin position="1236"/>
        <end position="1251"/>
    </location>
</feature>
<evidence type="ECO:0000256" key="9">
    <source>
        <dbReference type="ARBA" id="ARBA00022741"/>
    </source>
</evidence>
<keyword evidence="4" id="KW-0813">Transport</keyword>
<feature type="compositionally biased region" description="Low complexity" evidence="21">
    <location>
        <begin position="1267"/>
        <end position="1278"/>
    </location>
</feature>
<feature type="transmembrane region" description="Helical" evidence="22">
    <location>
        <begin position="577"/>
        <end position="599"/>
    </location>
</feature>
<feature type="binding site" evidence="20">
    <location>
        <position position="1587"/>
    </location>
    <ligand>
        <name>ATP</name>
        <dbReference type="ChEBI" id="CHEBI:30616"/>
    </ligand>
</feature>
<evidence type="ECO:0000256" key="5">
    <source>
        <dbReference type="ARBA" id="ARBA00022527"/>
    </source>
</evidence>
<proteinExistence type="inferred from homology"/>
<keyword evidence="5" id="KW-0723">Serine/threonine-protein kinase</keyword>
<dbReference type="EMBL" id="CAJPEX010000292">
    <property type="protein sequence ID" value="CAG0914902.1"/>
    <property type="molecule type" value="Genomic_DNA"/>
</dbReference>
<dbReference type="Gene3D" id="3.30.200.20">
    <property type="entry name" value="Phosphorylase Kinase, domain 1"/>
    <property type="match status" value="1"/>
</dbReference>
<gene>
    <name evidence="24" type="ORF">NMOB1V02_LOCUS2571</name>
</gene>
<feature type="domain" description="Protein kinase" evidence="23">
    <location>
        <begin position="1557"/>
        <end position="1777"/>
    </location>
</feature>
<dbReference type="Gene3D" id="1.10.287.70">
    <property type="match status" value="2"/>
</dbReference>
<dbReference type="Gene3D" id="1.10.510.10">
    <property type="entry name" value="Transferase(Phosphotransferase) domain 1"/>
    <property type="match status" value="1"/>
</dbReference>
<feature type="transmembrane region" description="Helical" evidence="22">
    <location>
        <begin position="464"/>
        <end position="487"/>
    </location>
</feature>
<comment type="catalytic activity">
    <reaction evidence="18">
        <text>L-threonyl-[protein] + ATP = O-phospho-L-threonyl-[protein] + ADP + H(+)</text>
        <dbReference type="Rhea" id="RHEA:46608"/>
        <dbReference type="Rhea" id="RHEA-COMP:11060"/>
        <dbReference type="Rhea" id="RHEA-COMP:11605"/>
        <dbReference type="ChEBI" id="CHEBI:15378"/>
        <dbReference type="ChEBI" id="CHEBI:30013"/>
        <dbReference type="ChEBI" id="CHEBI:30616"/>
        <dbReference type="ChEBI" id="CHEBI:61977"/>
        <dbReference type="ChEBI" id="CHEBI:456216"/>
        <dbReference type="EC" id="2.7.11.22"/>
    </reaction>
</comment>
<dbReference type="GO" id="GO:0001518">
    <property type="term" value="C:voltage-gated sodium channel complex"/>
    <property type="evidence" value="ECO:0007669"/>
    <property type="project" value="TreeGrafter"/>
</dbReference>
<evidence type="ECO:0000256" key="10">
    <source>
        <dbReference type="ARBA" id="ARBA00022777"/>
    </source>
</evidence>
<keyword evidence="12" id="KW-0851">Voltage-gated channel</keyword>
<evidence type="ECO:0000256" key="7">
    <source>
        <dbReference type="ARBA" id="ARBA00022692"/>
    </source>
</evidence>
<feature type="region of interest" description="Disordered" evidence="21">
    <location>
        <begin position="1205"/>
        <end position="1323"/>
    </location>
</feature>
<dbReference type="Pfam" id="PF00069">
    <property type="entry name" value="Pkinase"/>
    <property type="match status" value="1"/>
</dbReference>
<dbReference type="FunFam" id="1.20.120.350:FF:000009">
    <property type="entry name" value="Voltage-dependent T-type calcium channel subunit alpha"/>
    <property type="match status" value="1"/>
</dbReference>
<keyword evidence="11 20" id="KW-0067">ATP-binding</keyword>
<keyword evidence="15 22" id="KW-0472">Membrane</keyword>
<keyword evidence="14" id="KW-0406">Ion transport</keyword>
<dbReference type="InterPro" id="IPR027359">
    <property type="entry name" value="Volt_channel_dom_sf"/>
</dbReference>
<dbReference type="GO" id="GO:0008332">
    <property type="term" value="F:low voltage-gated calcium channel activity"/>
    <property type="evidence" value="ECO:0007669"/>
    <property type="project" value="TreeGrafter"/>
</dbReference>
<evidence type="ECO:0000256" key="2">
    <source>
        <dbReference type="ARBA" id="ARBA00006485"/>
    </source>
</evidence>
<keyword evidence="13 22" id="KW-1133">Transmembrane helix</keyword>
<dbReference type="EMBL" id="OA882329">
    <property type="protein sequence ID" value="CAD7274750.1"/>
    <property type="molecule type" value="Genomic_DNA"/>
</dbReference>
<evidence type="ECO:0000256" key="22">
    <source>
        <dbReference type="SAM" id="Phobius"/>
    </source>
</evidence>
<dbReference type="InterPro" id="IPR005821">
    <property type="entry name" value="Ion_trans_dom"/>
</dbReference>
<dbReference type="EC" id="2.7.11.22" evidence="3"/>
<keyword evidence="7 22" id="KW-0812">Transmembrane</keyword>
<feature type="transmembrane region" description="Helical" evidence="22">
    <location>
        <begin position="360"/>
        <end position="382"/>
    </location>
</feature>
<organism evidence="24">
    <name type="scientific">Notodromas monacha</name>
    <dbReference type="NCBI Taxonomy" id="399045"/>
    <lineage>
        <taxon>Eukaryota</taxon>
        <taxon>Metazoa</taxon>
        <taxon>Ecdysozoa</taxon>
        <taxon>Arthropoda</taxon>
        <taxon>Crustacea</taxon>
        <taxon>Oligostraca</taxon>
        <taxon>Ostracoda</taxon>
        <taxon>Podocopa</taxon>
        <taxon>Podocopida</taxon>
        <taxon>Cypridocopina</taxon>
        <taxon>Cypridoidea</taxon>
        <taxon>Cyprididae</taxon>
        <taxon>Notodromas</taxon>
    </lineage>
</organism>
<dbReference type="InterPro" id="IPR000719">
    <property type="entry name" value="Prot_kinase_dom"/>
</dbReference>
<evidence type="ECO:0000256" key="20">
    <source>
        <dbReference type="PROSITE-ProRule" id="PRU10141"/>
    </source>
</evidence>
<dbReference type="Gene3D" id="1.20.120.350">
    <property type="entry name" value="Voltage-gated potassium channels. Chain C"/>
    <property type="match status" value="2"/>
</dbReference>